<evidence type="ECO:0000256" key="1">
    <source>
        <dbReference type="SAM" id="MobiDB-lite"/>
    </source>
</evidence>
<dbReference type="WBParaSite" id="PTRK_0001032000.1">
    <property type="protein sequence ID" value="PTRK_0001032000.1"/>
    <property type="gene ID" value="PTRK_0001032000"/>
</dbReference>
<dbReference type="SUPFAM" id="SSF48371">
    <property type="entry name" value="ARM repeat"/>
    <property type="match status" value="1"/>
</dbReference>
<proteinExistence type="predicted"/>
<dbReference type="Gene3D" id="1.25.10.10">
    <property type="entry name" value="Leucine-rich Repeat Variant"/>
    <property type="match status" value="1"/>
</dbReference>
<name>A0A0N4ZP59_PARTI</name>
<keyword evidence="2" id="KW-1185">Reference proteome</keyword>
<feature type="compositionally biased region" description="Basic and acidic residues" evidence="1">
    <location>
        <begin position="1"/>
        <end position="14"/>
    </location>
</feature>
<reference evidence="3" key="1">
    <citation type="submission" date="2017-02" db="UniProtKB">
        <authorList>
            <consortium name="WormBaseParasite"/>
        </authorList>
    </citation>
    <scope>IDENTIFICATION</scope>
</reference>
<evidence type="ECO:0000313" key="3">
    <source>
        <dbReference type="WBParaSite" id="PTRK_0001032000.1"/>
    </source>
</evidence>
<dbReference type="AlphaFoldDB" id="A0A0N4ZP59"/>
<accession>A0A0N4ZP59</accession>
<dbReference type="Proteomes" id="UP000038045">
    <property type="component" value="Unplaced"/>
</dbReference>
<organism evidence="2 3">
    <name type="scientific">Parastrongyloides trichosuri</name>
    <name type="common">Possum-specific nematode worm</name>
    <dbReference type="NCBI Taxonomy" id="131310"/>
    <lineage>
        <taxon>Eukaryota</taxon>
        <taxon>Metazoa</taxon>
        <taxon>Ecdysozoa</taxon>
        <taxon>Nematoda</taxon>
        <taxon>Chromadorea</taxon>
        <taxon>Rhabditida</taxon>
        <taxon>Tylenchina</taxon>
        <taxon>Panagrolaimomorpha</taxon>
        <taxon>Strongyloidoidea</taxon>
        <taxon>Strongyloididae</taxon>
        <taxon>Parastrongyloides</taxon>
    </lineage>
</organism>
<protein>
    <submittedName>
        <fullName evidence="3">PUM-HD domain-containing protein</fullName>
    </submittedName>
</protein>
<feature type="region of interest" description="Disordered" evidence="1">
    <location>
        <begin position="1"/>
        <end position="23"/>
    </location>
</feature>
<evidence type="ECO:0000313" key="2">
    <source>
        <dbReference type="Proteomes" id="UP000038045"/>
    </source>
</evidence>
<sequence>MGFKREYVESENPRPSKMCRTFPGKERDDKKICKVEEDNPTLEEANEWYKYMNDLKENGATEDDACIKQILNSTKSHEAVILEHGHTCKLIEDIFKLKKDAQLTFLKNLFENNNEEAVTRVFFQKSASYTIERWLKTFATPIPEGYTEVIGSFLNYLTSSIQKVLFNPPASNLLRTILNLIAVTEKLRKEKGKKNKISPEGKKKYLKLEESHKKIVDSFLFGEFAFGLKNFSEQSYLLQDTLNSCQYTQYETIKKYFNDVWSNNSENAILTSLKDQSASPVWECIFTLLKDSDVEVVKTFLTMNAIELSSHSVGNFAIGKFLKSHSNICDDLINTILPNMNLFIKSNYHNILDGILERMDKNQNCKDSFIQWFKQNYGKPSKALSYAKFLTDNGKCEGSPNGEISFDVKCLNPVKTKLMKSLFKIEPKGTSSFFENLSEKCFLDIIENRQGTALLETFVQQFAEGDIGADWLLGKLGSNLEKLLLGKSSVFVFLALWKTKLSLEKREELLKIVVNCKKESKVQQRFSRLLNDMDHQLFLENKKSWTKKYTPK</sequence>
<dbReference type="InterPro" id="IPR016024">
    <property type="entry name" value="ARM-type_fold"/>
</dbReference>
<dbReference type="STRING" id="131310.A0A0N4ZP59"/>
<dbReference type="InterPro" id="IPR011989">
    <property type="entry name" value="ARM-like"/>
</dbReference>